<accession>A0A0E0JBM4</accession>
<keyword evidence="2" id="KW-0812">Transmembrane</keyword>
<proteinExistence type="predicted"/>
<feature type="compositionally biased region" description="Basic residues" evidence="1">
    <location>
        <begin position="45"/>
        <end position="60"/>
    </location>
</feature>
<evidence type="ECO:0000313" key="3">
    <source>
        <dbReference type="EnsemblPlants" id="ONIVA12G15510.1"/>
    </source>
</evidence>
<reference evidence="3" key="1">
    <citation type="submission" date="2015-04" db="UniProtKB">
        <authorList>
            <consortium name="EnsemblPlants"/>
        </authorList>
    </citation>
    <scope>IDENTIFICATION</scope>
    <source>
        <strain evidence="3">SL10</strain>
    </source>
</reference>
<dbReference type="Gramene" id="ONIVA12G15510.1">
    <property type="protein sequence ID" value="ONIVA12G15510.1"/>
    <property type="gene ID" value="ONIVA12G15510"/>
</dbReference>
<dbReference type="OMA" id="ENPNNCT"/>
<sequence length="207" mass="22487">MAVTGGAAPFLIVIAVLFLVVAILARTRRRDGDAAPSQPVLGHLHLLKRPPLHRSPRRRGQGAAGVAAAGPRGGCCSRRRTPRRGGALHGVRRRDGGEAPGCSPWTSSGTATPPSPTAKGILENPNNCTFEEEREKSQRRNFIYLLDKGICMTNPPHLLTVVKKVCSFITWDGYQYMSNQFGRTNAVALPLKKGAGFELILQQDLHY</sequence>
<evidence type="ECO:0000313" key="4">
    <source>
        <dbReference type="Proteomes" id="UP000006591"/>
    </source>
</evidence>
<organism evidence="3">
    <name type="scientific">Oryza nivara</name>
    <name type="common">Indian wild rice</name>
    <name type="synonym">Oryza sativa f. spontanea</name>
    <dbReference type="NCBI Taxonomy" id="4536"/>
    <lineage>
        <taxon>Eukaryota</taxon>
        <taxon>Viridiplantae</taxon>
        <taxon>Streptophyta</taxon>
        <taxon>Embryophyta</taxon>
        <taxon>Tracheophyta</taxon>
        <taxon>Spermatophyta</taxon>
        <taxon>Magnoliopsida</taxon>
        <taxon>Liliopsida</taxon>
        <taxon>Poales</taxon>
        <taxon>Poaceae</taxon>
        <taxon>BOP clade</taxon>
        <taxon>Oryzoideae</taxon>
        <taxon>Oryzeae</taxon>
        <taxon>Oryzinae</taxon>
        <taxon>Oryza</taxon>
    </lineage>
</organism>
<dbReference type="Proteomes" id="UP000006591">
    <property type="component" value="Chromosome 12"/>
</dbReference>
<evidence type="ECO:0000256" key="1">
    <source>
        <dbReference type="SAM" id="MobiDB-lite"/>
    </source>
</evidence>
<dbReference type="AlphaFoldDB" id="A0A0E0JBM4"/>
<dbReference type="EnsemblPlants" id="ONIVA12G15510.1">
    <property type="protein sequence ID" value="ONIVA12G15510.1"/>
    <property type="gene ID" value="ONIVA12G15510"/>
</dbReference>
<dbReference type="HOGENOM" id="CLU_1534926_0_0_1"/>
<keyword evidence="2" id="KW-1133">Transmembrane helix</keyword>
<feature type="region of interest" description="Disordered" evidence="1">
    <location>
        <begin position="30"/>
        <end position="124"/>
    </location>
</feature>
<feature type="compositionally biased region" description="Low complexity" evidence="1">
    <location>
        <begin position="103"/>
        <end position="112"/>
    </location>
</feature>
<keyword evidence="4" id="KW-1185">Reference proteome</keyword>
<name>A0A0E0JBM4_ORYNI</name>
<reference evidence="3" key="2">
    <citation type="submission" date="2018-04" db="EMBL/GenBank/DDBJ databases">
        <title>OnivRS2 (Oryza nivara Reference Sequence Version 2).</title>
        <authorList>
            <person name="Zhang J."/>
            <person name="Kudrna D."/>
            <person name="Lee S."/>
            <person name="Talag J."/>
            <person name="Rajasekar S."/>
            <person name="Welchert J."/>
            <person name="Hsing Y.-I."/>
            <person name="Wing R.A."/>
        </authorList>
    </citation>
    <scope>NUCLEOTIDE SEQUENCE [LARGE SCALE GENOMIC DNA]</scope>
    <source>
        <strain evidence="3">SL10</strain>
    </source>
</reference>
<evidence type="ECO:0000256" key="2">
    <source>
        <dbReference type="SAM" id="Phobius"/>
    </source>
</evidence>
<keyword evidence="2" id="KW-0472">Membrane</keyword>
<feature type="transmembrane region" description="Helical" evidence="2">
    <location>
        <begin position="6"/>
        <end position="25"/>
    </location>
</feature>
<protein>
    <submittedName>
        <fullName evidence="3">Uncharacterized protein</fullName>
    </submittedName>
</protein>